<feature type="region of interest" description="Disordered" evidence="6">
    <location>
        <begin position="139"/>
        <end position="161"/>
    </location>
</feature>
<evidence type="ECO:0000256" key="1">
    <source>
        <dbReference type="ARBA" id="ARBA00007074"/>
    </source>
</evidence>
<evidence type="ECO:0000256" key="7">
    <source>
        <dbReference type="SAM" id="SignalP"/>
    </source>
</evidence>
<dbReference type="PROSITE" id="PS51935">
    <property type="entry name" value="NLPC_P60"/>
    <property type="match status" value="1"/>
</dbReference>
<evidence type="ECO:0000313" key="10">
    <source>
        <dbReference type="Proteomes" id="UP000326979"/>
    </source>
</evidence>
<sequence length="341" mass="37654">MGSHRRPKPPSRARIATLGMAAGAVSLLPTQSQAAPKPTVDEVRKEVERLYEEAEAPTEEYNAIREKQKKLQREADRAKDRLARKQQEINELREKIGPLAAAQYRSGGIDPSVQLFLSSDPDDYLGQAEMLDRTSSRQAEALEAMRRKQRELTQEREAAQKQLKALEETRAKAARTKDEVQDRLAKARKLLNSLTAAQRARMEADQERDDAAAGASDSPATYNGPASGRAKVALDFAYAQLGKPYEWGATGPDSYDCSGLVGASWRAAGVSLPRTVKQMYDAGRKVARSDLQPGDIIYWYNDTQHNGMYVGNGKAIHAPRTGKNIEIVPLDSMPFFAASRP</sequence>
<dbReference type="GO" id="GO:0006508">
    <property type="term" value="P:proteolysis"/>
    <property type="evidence" value="ECO:0007669"/>
    <property type="project" value="UniProtKB-KW"/>
</dbReference>
<organism evidence="9 10">
    <name type="scientific">Streptomyces phyllanthi</name>
    <dbReference type="NCBI Taxonomy" id="1803180"/>
    <lineage>
        <taxon>Bacteria</taxon>
        <taxon>Bacillati</taxon>
        <taxon>Actinomycetota</taxon>
        <taxon>Actinomycetes</taxon>
        <taxon>Kitasatosporales</taxon>
        <taxon>Streptomycetaceae</taxon>
        <taxon>Streptomyces</taxon>
    </lineage>
</organism>
<dbReference type="Proteomes" id="UP000326979">
    <property type="component" value="Unassembled WGS sequence"/>
</dbReference>
<evidence type="ECO:0000259" key="8">
    <source>
        <dbReference type="PROSITE" id="PS51935"/>
    </source>
</evidence>
<evidence type="ECO:0000256" key="6">
    <source>
        <dbReference type="SAM" id="MobiDB-lite"/>
    </source>
</evidence>
<feature type="compositionally biased region" description="Basic and acidic residues" evidence="6">
    <location>
        <begin position="200"/>
        <end position="211"/>
    </location>
</feature>
<keyword evidence="4" id="KW-0788">Thiol protease</keyword>
<feature type="chain" id="PRO_5025054957" description="NlpC/P60 domain-containing protein" evidence="7">
    <location>
        <begin position="35"/>
        <end position="341"/>
    </location>
</feature>
<reference evidence="9 10" key="1">
    <citation type="submission" date="2019-07" db="EMBL/GenBank/DDBJ databases">
        <title>New species of Amycolatopsis and Streptomyces.</title>
        <authorList>
            <person name="Duangmal K."/>
            <person name="Teo W.F.A."/>
            <person name="Lipun K."/>
        </authorList>
    </citation>
    <scope>NUCLEOTIDE SEQUENCE [LARGE SCALE GENOMIC DNA]</scope>
    <source>
        <strain evidence="9 10">TISTR 2346</strain>
    </source>
</reference>
<keyword evidence="7" id="KW-0732">Signal</keyword>
<evidence type="ECO:0000256" key="2">
    <source>
        <dbReference type="ARBA" id="ARBA00022670"/>
    </source>
</evidence>
<name>A0A5N8W5L6_9ACTN</name>
<feature type="domain" description="NlpC/P60" evidence="8">
    <location>
        <begin position="227"/>
        <end position="341"/>
    </location>
</feature>
<evidence type="ECO:0000256" key="5">
    <source>
        <dbReference type="SAM" id="Coils"/>
    </source>
</evidence>
<evidence type="ECO:0000256" key="4">
    <source>
        <dbReference type="ARBA" id="ARBA00022807"/>
    </source>
</evidence>
<keyword evidence="10" id="KW-1185">Reference proteome</keyword>
<feature type="region of interest" description="Disordered" evidence="6">
    <location>
        <begin position="198"/>
        <end position="226"/>
    </location>
</feature>
<dbReference type="PANTHER" id="PTHR47359:SF3">
    <property type="entry name" value="NLP_P60 DOMAIN-CONTAINING PROTEIN-RELATED"/>
    <property type="match status" value="1"/>
</dbReference>
<keyword evidence="5" id="KW-0175">Coiled coil</keyword>
<dbReference type="InterPro" id="IPR051794">
    <property type="entry name" value="PG_Endopeptidase_C40"/>
</dbReference>
<dbReference type="InterPro" id="IPR038765">
    <property type="entry name" value="Papain-like_cys_pep_sf"/>
</dbReference>
<proteinExistence type="inferred from homology"/>
<keyword evidence="2" id="KW-0645">Protease</keyword>
<comment type="caution">
    <text evidence="9">The sequence shown here is derived from an EMBL/GenBank/DDBJ whole genome shotgun (WGS) entry which is preliminary data.</text>
</comment>
<dbReference type="Gene3D" id="3.90.1720.10">
    <property type="entry name" value="endopeptidase domain like (from Nostoc punctiforme)"/>
    <property type="match status" value="1"/>
</dbReference>
<evidence type="ECO:0000256" key="3">
    <source>
        <dbReference type="ARBA" id="ARBA00022801"/>
    </source>
</evidence>
<dbReference type="PANTHER" id="PTHR47359">
    <property type="entry name" value="PEPTIDOGLYCAN DL-ENDOPEPTIDASE CWLO"/>
    <property type="match status" value="1"/>
</dbReference>
<dbReference type="AlphaFoldDB" id="A0A5N8W5L6"/>
<feature type="signal peptide" evidence="7">
    <location>
        <begin position="1"/>
        <end position="34"/>
    </location>
</feature>
<dbReference type="SUPFAM" id="SSF54001">
    <property type="entry name" value="Cysteine proteinases"/>
    <property type="match status" value="1"/>
</dbReference>
<dbReference type="GO" id="GO:0008234">
    <property type="term" value="F:cysteine-type peptidase activity"/>
    <property type="evidence" value="ECO:0007669"/>
    <property type="project" value="UniProtKB-KW"/>
</dbReference>
<dbReference type="InterPro" id="IPR000064">
    <property type="entry name" value="NLP_P60_dom"/>
</dbReference>
<feature type="compositionally biased region" description="Basic and acidic residues" evidence="6">
    <location>
        <begin position="143"/>
        <end position="161"/>
    </location>
</feature>
<protein>
    <recommendedName>
        <fullName evidence="8">NlpC/P60 domain-containing protein</fullName>
    </recommendedName>
</protein>
<dbReference type="Gene3D" id="6.10.250.3150">
    <property type="match status" value="1"/>
</dbReference>
<keyword evidence="3" id="KW-0378">Hydrolase</keyword>
<evidence type="ECO:0000313" key="9">
    <source>
        <dbReference type="EMBL" id="MPY41604.1"/>
    </source>
</evidence>
<dbReference type="OrthoDB" id="5177647at2"/>
<feature type="coiled-coil region" evidence="5">
    <location>
        <begin position="61"/>
        <end position="95"/>
    </location>
</feature>
<dbReference type="EMBL" id="VJZE01000104">
    <property type="protein sequence ID" value="MPY41604.1"/>
    <property type="molecule type" value="Genomic_DNA"/>
</dbReference>
<accession>A0A5N8W5L6</accession>
<dbReference type="Pfam" id="PF00877">
    <property type="entry name" value="NLPC_P60"/>
    <property type="match status" value="1"/>
</dbReference>
<comment type="similarity">
    <text evidence="1">Belongs to the peptidase C40 family.</text>
</comment>
<gene>
    <name evidence="9" type="ORF">FNH04_17280</name>
</gene>
<dbReference type="RefSeq" id="WP_152785201.1">
    <property type="nucleotide sequence ID" value="NZ_BAABEQ010000081.1"/>
</dbReference>